<keyword evidence="2" id="KW-1185">Reference proteome</keyword>
<protein>
    <submittedName>
        <fullName evidence="1">Uncharacterized protein</fullName>
    </submittedName>
</protein>
<evidence type="ECO:0000313" key="1">
    <source>
        <dbReference type="EMBL" id="QDG49283.1"/>
    </source>
</evidence>
<dbReference type="Proteomes" id="UP000315995">
    <property type="component" value="Chromosome"/>
</dbReference>
<reference evidence="1 2" key="1">
    <citation type="submission" date="2019-06" db="EMBL/GenBank/DDBJ databases">
        <title>Persicimonas caeni gen. nov., sp. nov., a predatory bacterium isolated from solar saltern.</title>
        <authorList>
            <person name="Wang S."/>
        </authorList>
    </citation>
    <scope>NUCLEOTIDE SEQUENCE [LARGE SCALE GENOMIC DNA]</scope>
    <source>
        <strain evidence="1 2">YN101</strain>
    </source>
</reference>
<name>A0A4Y6PM44_PERCE</name>
<sequence length="313" mass="35149">MAGNLRSLSEFKIWKTLEPLAGEHRAHLIARPKLKYLFDDATADEDRLARLGDSDVNFVVIDDEWSPLFAVEYEGADRRAQPQDPEVSRFTNMACRELELPLARVTRRHVFEQVRGYSYVEWLAEMYFAQRAIDEAYENGTIPAFEYVDPMSMMGTHGGFPLWISHNSRLFLRRLSEQGRIQHASPLLIQATAKDESSRCIAVTVVEPGKMVIANAAIYLRGFGITDKEAAAEIAVSTLEKRVQEYLESGSSTETPPMLRKLVERTFQECTNLSVTGDSAAPIGFSISREFSGKGSLWTLGSLGNEPSVEFEE</sequence>
<dbReference type="RefSeq" id="WP_141195782.1">
    <property type="nucleotide sequence ID" value="NZ_CP041186.1"/>
</dbReference>
<dbReference type="AlphaFoldDB" id="A0A4Y6PM44"/>
<proteinExistence type="predicted"/>
<organism evidence="1 2">
    <name type="scientific">Persicimonas caeni</name>
    <dbReference type="NCBI Taxonomy" id="2292766"/>
    <lineage>
        <taxon>Bacteria</taxon>
        <taxon>Deltaproteobacteria</taxon>
        <taxon>Bradymonadales</taxon>
        <taxon>Bradymonadaceae</taxon>
        <taxon>Persicimonas</taxon>
    </lineage>
</organism>
<gene>
    <name evidence="1" type="ORF">FIV42_00600</name>
</gene>
<dbReference type="EMBL" id="CP041186">
    <property type="protein sequence ID" value="QDG49283.1"/>
    <property type="molecule type" value="Genomic_DNA"/>
</dbReference>
<accession>A0A4Y6PM44</accession>
<evidence type="ECO:0000313" key="2">
    <source>
        <dbReference type="Proteomes" id="UP000315995"/>
    </source>
</evidence>
<accession>A0A5B8XYM1</accession>